<reference evidence="1 2" key="1">
    <citation type="submission" date="2015-06" db="EMBL/GenBank/DDBJ databases">
        <authorList>
            <person name="Zeng Y."/>
            <person name="Huang Y."/>
        </authorList>
    </citation>
    <scope>NUCLEOTIDE SEQUENCE [LARGE SCALE GENOMIC DNA]</scope>
    <source>
        <strain evidence="1 2">PQ-2</strain>
    </source>
</reference>
<keyword evidence="2" id="KW-1185">Reference proteome</keyword>
<evidence type="ECO:0000313" key="2">
    <source>
        <dbReference type="Proteomes" id="UP000035287"/>
    </source>
</evidence>
<dbReference type="AlphaFoldDB" id="A0A0G3XBX4"/>
<gene>
    <name evidence="1" type="ORF">AB433_02035</name>
</gene>
<dbReference type="EMBL" id="CP011770">
    <property type="protein sequence ID" value="AKM09025.1"/>
    <property type="molecule type" value="Genomic_DNA"/>
</dbReference>
<proteinExistence type="predicted"/>
<sequence>MLSVKHGGDMADEFLQSMRQERNALWNLVQSRPTEDWALERERISELDICIREHVERSRA</sequence>
<dbReference type="STRING" id="1348774.AB433_02035"/>
<dbReference type="Proteomes" id="UP000035287">
    <property type="component" value="Chromosome"/>
</dbReference>
<name>A0A0G3XBX4_9SPHN</name>
<evidence type="ECO:0000313" key="1">
    <source>
        <dbReference type="EMBL" id="AKM09025.1"/>
    </source>
</evidence>
<organism evidence="1 2">
    <name type="scientific">Croceicoccus naphthovorans</name>
    <dbReference type="NCBI Taxonomy" id="1348774"/>
    <lineage>
        <taxon>Bacteria</taxon>
        <taxon>Pseudomonadati</taxon>
        <taxon>Pseudomonadota</taxon>
        <taxon>Alphaproteobacteria</taxon>
        <taxon>Sphingomonadales</taxon>
        <taxon>Erythrobacteraceae</taxon>
        <taxon>Croceicoccus</taxon>
    </lineage>
</organism>
<dbReference type="PATRIC" id="fig|1348774.3.peg.429"/>
<protein>
    <submittedName>
        <fullName evidence="1">Uncharacterized protein</fullName>
    </submittedName>
</protein>
<dbReference type="KEGG" id="cna:AB433_02035"/>
<accession>A0A0G3XBX4</accession>